<gene>
    <name evidence="2" type="ORF">TNIN_486191</name>
</gene>
<dbReference type="Proteomes" id="UP000886998">
    <property type="component" value="Unassembled WGS sequence"/>
</dbReference>
<protein>
    <submittedName>
        <fullName evidence="2">Uncharacterized protein</fullName>
    </submittedName>
</protein>
<dbReference type="EMBL" id="BMAV01000551">
    <property type="protein sequence ID" value="GFY37914.1"/>
    <property type="molecule type" value="Genomic_DNA"/>
</dbReference>
<keyword evidence="3" id="KW-1185">Reference proteome</keyword>
<feature type="region of interest" description="Disordered" evidence="1">
    <location>
        <begin position="1"/>
        <end position="27"/>
    </location>
</feature>
<organism evidence="2 3">
    <name type="scientific">Trichonephila inaurata madagascariensis</name>
    <dbReference type="NCBI Taxonomy" id="2747483"/>
    <lineage>
        <taxon>Eukaryota</taxon>
        <taxon>Metazoa</taxon>
        <taxon>Ecdysozoa</taxon>
        <taxon>Arthropoda</taxon>
        <taxon>Chelicerata</taxon>
        <taxon>Arachnida</taxon>
        <taxon>Araneae</taxon>
        <taxon>Araneomorphae</taxon>
        <taxon>Entelegynae</taxon>
        <taxon>Araneoidea</taxon>
        <taxon>Nephilidae</taxon>
        <taxon>Trichonephila</taxon>
        <taxon>Trichonephila inaurata</taxon>
    </lineage>
</organism>
<comment type="caution">
    <text evidence="2">The sequence shown here is derived from an EMBL/GenBank/DDBJ whole genome shotgun (WGS) entry which is preliminary data.</text>
</comment>
<reference evidence="2" key="1">
    <citation type="submission" date="2020-08" db="EMBL/GenBank/DDBJ databases">
        <title>Multicomponent nature underlies the extraordinary mechanical properties of spider dragline silk.</title>
        <authorList>
            <person name="Kono N."/>
            <person name="Nakamura H."/>
            <person name="Mori M."/>
            <person name="Yoshida Y."/>
            <person name="Ohtoshi R."/>
            <person name="Malay A.D."/>
            <person name="Moran D.A.P."/>
            <person name="Tomita M."/>
            <person name="Numata K."/>
            <person name="Arakawa K."/>
        </authorList>
    </citation>
    <scope>NUCLEOTIDE SEQUENCE</scope>
</reference>
<dbReference type="OrthoDB" id="10453785at2759"/>
<sequence>MSDPRHRDQSTIGSHKGNPVPFSSRKSSPESFLFCILRVESMAVNSSGHPACEGTCYQFQQFGGVLVGDDYMRYTLKVNIKFIW</sequence>
<evidence type="ECO:0000256" key="1">
    <source>
        <dbReference type="SAM" id="MobiDB-lite"/>
    </source>
</evidence>
<dbReference type="AlphaFoldDB" id="A0A8X6WMQ2"/>
<evidence type="ECO:0000313" key="2">
    <source>
        <dbReference type="EMBL" id="GFY37914.1"/>
    </source>
</evidence>
<proteinExistence type="predicted"/>
<accession>A0A8X6WMQ2</accession>
<name>A0A8X6WMQ2_9ARAC</name>
<evidence type="ECO:0000313" key="3">
    <source>
        <dbReference type="Proteomes" id="UP000886998"/>
    </source>
</evidence>